<name>A0A109K2I9_9BRAD</name>
<dbReference type="EMBL" id="LNCU01000032">
    <property type="protein sequence ID" value="KWV59279.1"/>
    <property type="molecule type" value="Genomic_DNA"/>
</dbReference>
<reference evidence="2 3" key="1">
    <citation type="submission" date="2015-11" db="EMBL/GenBank/DDBJ databases">
        <title>Draft Genome Sequence of the Strain BR 10303 (Bradyrhizobium sp.) isolated from nodules of Centrolobium paraense.</title>
        <authorList>
            <person name="Zelli J.E."/>
            <person name="Simoes-Araujo J.L."/>
            <person name="Barauna A.C."/>
            <person name="Silva K."/>
        </authorList>
    </citation>
    <scope>NUCLEOTIDE SEQUENCE [LARGE SCALE GENOMIC DNA]</scope>
    <source>
        <strain evidence="2 3">BR 10303</strain>
    </source>
</reference>
<evidence type="ECO:0000313" key="2">
    <source>
        <dbReference type="EMBL" id="KWV59279.1"/>
    </source>
</evidence>
<dbReference type="InterPro" id="IPR036188">
    <property type="entry name" value="FAD/NAD-bd_sf"/>
</dbReference>
<dbReference type="Gene3D" id="3.50.50.60">
    <property type="entry name" value="FAD/NAD(P)-binding domain"/>
    <property type="match status" value="1"/>
</dbReference>
<protein>
    <recommendedName>
        <fullName evidence="1">FAD-binding domain-containing protein</fullName>
    </recommendedName>
</protein>
<dbReference type="AlphaFoldDB" id="A0A109K2I9"/>
<dbReference type="GO" id="GO:0071949">
    <property type="term" value="F:FAD binding"/>
    <property type="evidence" value="ECO:0007669"/>
    <property type="project" value="InterPro"/>
</dbReference>
<feature type="domain" description="FAD-binding" evidence="1">
    <location>
        <begin position="7"/>
        <end position="176"/>
    </location>
</feature>
<sequence>MTPVTTAEVCVIGGGPAGSAFATRLARLGHDVVLIERSAFPRPRIGEAMAPSIWTILDLLEVRDEVAAAGFARVEKSILRWAGGADEDVSLPPGRFGLMVDRGRFDALLLDTARKAGVRVLQPARAKAPRVRSGGWVVPVESGEGASLIEARFLVDAAGRYSNIRRTEPLLGPMTVALSGHWRDTPLVPGHNRIEAGQDCWYWGAPRPDGAFCAMIFVDADQCRGRRRPDIEADYRNRLSESRLLQDCLRGALEGGVRLHDATPHQTNACVTETSVKVGEASFSLDPLSSQGVQAAMNSGLQAAVVVHTILTRPEHASAAMAFYRDAQADTVARHRAASARHYAAVASTTSTAFWCERAAKLDVSSASMPMAQLRAFAGKARLSGEVRIADVPIIERDHIMLRKGLHHPALGRPFAYLDGVAVETLLERVASSNSLDELGRELARVTTRERGQRMVSWLVGRRILVSAE</sequence>
<comment type="caution">
    <text evidence="2">The sequence shown here is derived from an EMBL/GenBank/DDBJ whole genome shotgun (WGS) entry which is preliminary data.</text>
</comment>
<gene>
    <name evidence="2" type="ORF">AS156_31920</name>
</gene>
<dbReference type="OrthoDB" id="9799983at2"/>
<dbReference type="InterPro" id="IPR050816">
    <property type="entry name" value="Flavin-dep_Halogenase_NPB"/>
</dbReference>
<dbReference type="Proteomes" id="UP000057737">
    <property type="component" value="Unassembled WGS sequence"/>
</dbReference>
<dbReference type="SUPFAM" id="SSF51905">
    <property type="entry name" value="FAD/NAD(P)-binding domain"/>
    <property type="match status" value="1"/>
</dbReference>
<dbReference type="Pfam" id="PF01494">
    <property type="entry name" value="FAD_binding_3"/>
    <property type="match status" value="1"/>
</dbReference>
<organism evidence="2 3">
    <name type="scientific">Bradyrhizobium macuxiense</name>
    <dbReference type="NCBI Taxonomy" id="1755647"/>
    <lineage>
        <taxon>Bacteria</taxon>
        <taxon>Pseudomonadati</taxon>
        <taxon>Pseudomonadota</taxon>
        <taxon>Alphaproteobacteria</taxon>
        <taxon>Hyphomicrobiales</taxon>
        <taxon>Nitrobacteraceae</taxon>
        <taxon>Bradyrhizobium</taxon>
    </lineage>
</organism>
<dbReference type="PANTHER" id="PTHR43747">
    <property type="entry name" value="FAD-BINDING PROTEIN"/>
    <property type="match status" value="1"/>
</dbReference>
<evidence type="ECO:0000313" key="3">
    <source>
        <dbReference type="Proteomes" id="UP000057737"/>
    </source>
</evidence>
<dbReference type="RefSeq" id="WP_066502099.1">
    <property type="nucleotide sequence ID" value="NZ_LNCU01000032.1"/>
</dbReference>
<dbReference type="PANTHER" id="PTHR43747:SF1">
    <property type="entry name" value="SLR1998 PROTEIN"/>
    <property type="match status" value="1"/>
</dbReference>
<dbReference type="PRINTS" id="PR00420">
    <property type="entry name" value="RNGMNOXGNASE"/>
</dbReference>
<proteinExistence type="predicted"/>
<evidence type="ECO:0000259" key="1">
    <source>
        <dbReference type="Pfam" id="PF01494"/>
    </source>
</evidence>
<keyword evidence="3" id="KW-1185">Reference proteome</keyword>
<accession>A0A109K2I9</accession>
<dbReference type="InterPro" id="IPR002938">
    <property type="entry name" value="FAD-bd"/>
</dbReference>
<dbReference type="Gene3D" id="3.30.9.100">
    <property type="match status" value="1"/>
</dbReference>